<dbReference type="AlphaFoldDB" id="A0A2P2SVZ8"/>
<evidence type="ECO:0000313" key="7">
    <source>
        <dbReference type="Proteomes" id="UP000091956"/>
    </source>
</evidence>
<dbReference type="FunFam" id="3.30.63.10:FF:000002">
    <property type="entry name" value="Guanylate kinase 1"/>
    <property type="match status" value="1"/>
</dbReference>
<dbReference type="InterPro" id="IPR008145">
    <property type="entry name" value="GK/Ca_channel_bsu"/>
</dbReference>
<dbReference type="InterPro" id="IPR021861">
    <property type="entry name" value="THO_THOC1"/>
</dbReference>
<dbReference type="EMBL" id="KV460207">
    <property type="protein sequence ID" value="OBU00958.1"/>
    <property type="molecule type" value="Genomic_DNA"/>
</dbReference>
<dbReference type="EC" id="2.7.4.8" evidence="1"/>
<dbReference type="GO" id="GO:0005524">
    <property type="term" value="F:ATP binding"/>
    <property type="evidence" value="ECO:0007669"/>
    <property type="project" value="UniProtKB-KW"/>
</dbReference>
<dbReference type="Gene3D" id="3.40.50.300">
    <property type="entry name" value="P-loop containing nucleotide triphosphate hydrolases"/>
    <property type="match status" value="1"/>
</dbReference>
<sequence>MAALEVEAVNQCKGLLGDMLAQASEVKRTNGIEPPILKADIEEGFRRLQELPDFVERRDTKKSTLYAVIEIAVRDAFIDLLATYSIEQPQFVQVWNLLDIVSTLSDDGQCDPALLFWLIEELLDSQTIAGCRKILDYLESRRERIIAKDFAGKKLAILRSCNELLRRLSRAEDTAFCGRVFIFMFQSFPLGDKSSVNLRGEYHVENVTTFDQIPAKGEIQGDQMEVDAAVKPTPTGPAADTPMSEEAKKVTFNAASTAQSEKPLSSDDLYPIFWSLQQSFSQPKGLFDTQRFKEFKEGLTSTITAFRSVQNESNNRGPSKPVDDENRGTKRKRRQDDDDLAHIFNPKYLTSRDLFELEIKDLSFRRHILVQALIIMDFLISLGSKAKEKQATTTKQNLSVMYQDQILSDDDVKWAVDTKKSIADYLKQGYDGPFFYRMVETVLSRDKHWVRWKIESCPSIERPAVTPEEYLAAKATAKKITTNKRLRPKPMGSLELGFLSEADGIIGMERLKDPSRYSLPPLASFKDKIALDDMEIDMPTNDDTKEAAIYGKASKTWRALRVASKTKLAAFDKIDDAEKIDYIFEDKPPVAEIEIEKDTSSPIDNMDGTSDISPVDRRPVVISGPGGVGKGTLISMLIDKHPKLFGRKASHTTRAPRVGEVDGTHYNFITPETYAMMRDGDQFLEFNNFNGNDYGTSKKIVEGIVASGKVPVMEMDFHGIQQLKDQSYPARFIFLNARSMEELEKRLRARGTDDDETVKQRLETAAEEIKHAEIEGFHDKILINDDLTGTFEELEKYIFQTDAAETEEAPVAEEAEGATEAVSAVAKDEGAPETVSAVAEGDDTTMAEGDVAKDEGATEAVSAVAEGDDTTMVEGDAAAVEKE</sequence>
<evidence type="ECO:0000313" key="6">
    <source>
        <dbReference type="EMBL" id="OBU00958.1"/>
    </source>
</evidence>
<feature type="region of interest" description="Disordered" evidence="4">
    <location>
        <begin position="307"/>
        <end position="337"/>
    </location>
</feature>
<protein>
    <recommendedName>
        <fullName evidence="1">guanylate kinase</fullName>
        <ecNumber evidence="1">2.7.4.8</ecNumber>
    </recommendedName>
</protein>
<reference evidence="6 7" key="1">
    <citation type="submission" date="2016-03" db="EMBL/GenBank/DDBJ databases">
        <title>Comparative genomics of Pseudogymnoascus destructans, the fungus causing white-nose syndrome of bats.</title>
        <authorList>
            <person name="Palmer J.M."/>
            <person name="Drees K.P."/>
            <person name="Foster J.T."/>
            <person name="Lindner D.L."/>
        </authorList>
    </citation>
    <scope>NUCLEOTIDE SEQUENCE [LARGE SCALE GENOMIC DNA]</scope>
    <source>
        <strain evidence="6 7">UAMH 10579</strain>
    </source>
</reference>
<dbReference type="Pfam" id="PF11957">
    <property type="entry name" value="efThoc1"/>
    <property type="match status" value="1"/>
</dbReference>
<dbReference type="InterPro" id="IPR020590">
    <property type="entry name" value="Guanylate_kinase_CS"/>
</dbReference>
<reference evidence="7" key="2">
    <citation type="journal article" date="2018" name="Nat. Commun.">
        <title>Extreme sensitivity to ultraviolet light in the fungal pathogen causing white-nose syndrome of bats.</title>
        <authorList>
            <person name="Palmer J.M."/>
            <person name="Drees K.P."/>
            <person name="Foster J.T."/>
            <person name="Lindner D.L."/>
        </authorList>
    </citation>
    <scope>NUCLEOTIDE SEQUENCE [LARGE SCALE GENOMIC DNA]</scope>
    <source>
        <strain evidence="7">UAMH 10579</strain>
    </source>
</reference>
<evidence type="ECO:0000256" key="1">
    <source>
        <dbReference type="ARBA" id="ARBA00012961"/>
    </source>
</evidence>
<dbReference type="SUPFAM" id="SSF52540">
    <property type="entry name" value="P-loop containing nucleoside triphosphate hydrolases"/>
    <property type="match status" value="1"/>
</dbReference>
<keyword evidence="2" id="KW-0547">Nucleotide-binding</keyword>
<evidence type="ECO:0000256" key="3">
    <source>
        <dbReference type="ARBA" id="ARBA00022840"/>
    </source>
</evidence>
<evidence type="ECO:0000256" key="4">
    <source>
        <dbReference type="SAM" id="MobiDB-lite"/>
    </source>
</evidence>
<feature type="compositionally biased region" description="Polar residues" evidence="4">
    <location>
        <begin position="307"/>
        <end position="317"/>
    </location>
</feature>
<dbReference type="PANTHER" id="PTHR13265">
    <property type="entry name" value="THO COMPLEX SUBUNIT 1"/>
    <property type="match status" value="1"/>
</dbReference>
<dbReference type="CDD" id="cd00071">
    <property type="entry name" value="GMPK"/>
    <property type="match status" value="1"/>
</dbReference>
<evidence type="ECO:0000259" key="5">
    <source>
        <dbReference type="PROSITE" id="PS50052"/>
    </source>
</evidence>
<gene>
    <name evidence="6" type="ORF">VE01_00827</name>
</gene>
<dbReference type="PROSITE" id="PS50052">
    <property type="entry name" value="GUANYLATE_KINASE_2"/>
    <property type="match status" value="1"/>
</dbReference>
<dbReference type="OrthoDB" id="10257415at2759"/>
<dbReference type="GO" id="GO:0000445">
    <property type="term" value="C:THO complex part of transcription export complex"/>
    <property type="evidence" value="ECO:0007669"/>
    <property type="project" value="TreeGrafter"/>
</dbReference>
<dbReference type="RefSeq" id="XP_018134690.1">
    <property type="nucleotide sequence ID" value="XM_018270355.2"/>
</dbReference>
<keyword evidence="7" id="KW-1185">Reference proteome</keyword>
<evidence type="ECO:0000256" key="2">
    <source>
        <dbReference type="ARBA" id="ARBA00022741"/>
    </source>
</evidence>
<name>A0A2P2SVZ8_9PEZI</name>
<dbReference type="SMART" id="SM00072">
    <property type="entry name" value="GuKc"/>
    <property type="match status" value="1"/>
</dbReference>
<keyword evidence="3" id="KW-0067">ATP-binding</keyword>
<dbReference type="GO" id="GO:0006406">
    <property type="term" value="P:mRNA export from nucleus"/>
    <property type="evidence" value="ECO:0007669"/>
    <property type="project" value="TreeGrafter"/>
</dbReference>
<dbReference type="NCBIfam" id="TIGR03263">
    <property type="entry name" value="guanyl_kin"/>
    <property type="match status" value="1"/>
</dbReference>
<dbReference type="PROSITE" id="PS00856">
    <property type="entry name" value="GUANYLATE_KINASE_1"/>
    <property type="match status" value="1"/>
</dbReference>
<dbReference type="InterPro" id="IPR008144">
    <property type="entry name" value="Guanylate_kin-like_dom"/>
</dbReference>
<dbReference type="GeneID" id="28834213"/>
<organism evidence="6 7">
    <name type="scientific">Pseudogymnoascus verrucosus</name>
    <dbReference type="NCBI Taxonomy" id="342668"/>
    <lineage>
        <taxon>Eukaryota</taxon>
        <taxon>Fungi</taxon>
        <taxon>Dikarya</taxon>
        <taxon>Ascomycota</taxon>
        <taxon>Pezizomycotina</taxon>
        <taxon>Leotiomycetes</taxon>
        <taxon>Thelebolales</taxon>
        <taxon>Thelebolaceae</taxon>
        <taxon>Pseudogymnoascus</taxon>
    </lineage>
</organism>
<dbReference type="Proteomes" id="UP000091956">
    <property type="component" value="Unassembled WGS sequence"/>
</dbReference>
<accession>A0A2P2SVZ8</accession>
<dbReference type="PANTHER" id="PTHR13265:SF0">
    <property type="entry name" value="HPR1"/>
    <property type="match status" value="1"/>
</dbReference>
<dbReference type="Pfam" id="PF00625">
    <property type="entry name" value="Guanylate_kin"/>
    <property type="match status" value="1"/>
</dbReference>
<feature type="region of interest" description="Disordered" evidence="4">
    <location>
        <begin position="824"/>
        <end position="857"/>
    </location>
</feature>
<dbReference type="InterPro" id="IPR027417">
    <property type="entry name" value="P-loop_NTPase"/>
</dbReference>
<dbReference type="GO" id="GO:0004385">
    <property type="term" value="F:GMP kinase activity"/>
    <property type="evidence" value="ECO:0007669"/>
    <property type="project" value="UniProtKB-EC"/>
</dbReference>
<dbReference type="InterPro" id="IPR017665">
    <property type="entry name" value="Guanylate_kinase"/>
</dbReference>
<feature type="domain" description="Guanylate kinase-like" evidence="5">
    <location>
        <begin position="617"/>
        <end position="799"/>
    </location>
</feature>
<proteinExistence type="predicted"/>
<dbReference type="STRING" id="342668.A0A2P2SVZ8"/>